<dbReference type="EMBL" id="CP063414">
    <property type="protein sequence ID" value="UOE77547.1"/>
    <property type="molecule type" value="Genomic_DNA"/>
</dbReference>
<keyword evidence="2 8" id="KW-0808">Transferase</keyword>
<comment type="subcellular location">
    <subcellularLocation>
        <location evidence="8">Cytoplasm</location>
    </subcellularLocation>
</comment>
<evidence type="ECO:0000256" key="1">
    <source>
        <dbReference type="ARBA" id="ARBA00022516"/>
    </source>
</evidence>
<feature type="binding site" evidence="8">
    <location>
        <position position="6"/>
    </location>
    <ligand>
        <name>Mg(2+)</name>
        <dbReference type="ChEBI" id="CHEBI:18420"/>
    </ligand>
</feature>
<evidence type="ECO:0000256" key="3">
    <source>
        <dbReference type="ARBA" id="ARBA00022723"/>
    </source>
</evidence>
<keyword evidence="6 8" id="KW-0443">Lipid metabolism</keyword>
<dbReference type="EC" id="2.7.8.7" evidence="8"/>
<dbReference type="InterPro" id="IPR037143">
    <property type="entry name" value="4-PPantetheinyl_Trfase_dom_sf"/>
</dbReference>
<comment type="similarity">
    <text evidence="8">Belongs to the P-Pant transferase superfamily. AcpS family.</text>
</comment>
<keyword evidence="3 8" id="KW-0479">Metal-binding</keyword>
<dbReference type="InterPro" id="IPR002582">
    <property type="entry name" value="ACPS"/>
</dbReference>
<dbReference type="GO" id="GO:0000287">
    <property type="term" value="F:magnesium ion binding"/>
    <property type="evidence" value="ECO:0007669"/>
    <property type="project" value="UniProtKB-UniRule"/>
</dbReference>
<keyword evidence="8" id="KW-0963">Cytoplasm</keyword>
<name>A0AB38R459_PARTM</name>
<dbReference type="InterPro" id="IPR008278">
    <property type="entry name" value="4-PPantetheinyl_Trfase_dom"/>
</dbReference>
<dbReference type="RefSeq" id="WP_256834738.1">
    <property type="nucleotide sequence ID" value="NZ_CP063414.1"/>
</dbReference>
<evidence type="ECO:0000313" key="11">
    <source>
        <dbReference type="Proteomes" id="UP001058458"/>
    </source>
</evidence>
<evidence type="ECO:0000256" key="2">
    <source>
        <dbReference type="ARBA" id="ARBA00022679"/>
    </source>
</evidence>
<keyword evidence="4 8" id="KW-0276">Fatty acid metabolism</keyword>
<keyword evidence="1 8" id="KW-0444">Lipid biosynthesis</keyword>
<dbReference type="HAMAP" id="MF_00101">
    <property type="entry name" value="AcpS"/>
    <property type="match status" value="1"/>
</dbReference>
<dbReference type="InterPro" id="IPR004568">
    <property type="entry name" value="Ppantetheine-prot_Trfase_dom"/>
</dbReference>
<protein>
    <recommendedName>
        <fullName evidence="8">Holo-[acyl-carrier-protein] synthase</fullName>
        <shortName evidence="8">Holo-ACP synthase</shortName>
        <ecNumber evidence="8">2.7.8.7</ecNumber>
    </recommendedName>
    <alternativeName>
        <fullName evidence="8">4'-phosphopantetheinyl transferase AcpS</fullName>
    </alternativeName>
</protein>
<comment type="function">
    <text evidence="8">Transfers the 4'-phosphopantetheine moiety from coenzyme A to a Ser of acyl-carrier-protein.</text>
</comment>
<dbReference type="GO" id="GO:0008897">
    <property type="term" value="F:holo-[acyl-carrier-protein] synthase activity"/>
    <property type="evidence" value="ECO:0007669"/>
    <property type="project" value="UniProtKB-UniRule"/>
</dbReference>
<dbReference type="GO" id="GO:0005737">
    <property type="term" value="C:cytoplasm"/>
    <property type="evidence" value="ECO:0007669"/>
    <property type="project" value="UniProtKB-SubCell"/>
</dbReference>
<evidence type="ECO:0000313" key="10">
    <source>
        <dbReference type="EMBL" id="UOE77547.1"/>
    </source>
</evidence>
<dbReference type="AlphaFoldDB" id="A0AB38R459"/>
<comment type="catalytic activity">
    <reaction evidence="8">
        <text>apo-[ACP] + CoA = holo-[ACP] + adenosine 3',5'-bisphosphate + H(+)</text>
        <dbReference type="Rhea" id="RHEA:12068"/>
        <dbReference type="Rhea" id="RHEA-COMP:9685"/>
        <dbReference type="Rhea" id="RHEA-COMP:9690"/>
        <dbReference type="ChEBI" id="CHEBI:15378"/>
        <dbReference type="ChEBI" id="CHEBI:29999"/>
        <dbReference type="ChEBI" id="CHEBI:57287"/>
        <dbReference type="ChEBI" id="CHEBI:58343"/>
        <dbReference type="ChEBI" id="CHEBI:64479"/>
        <dbReference type="EC" id="2.7.8.7"/>
    </reaction>
</comment>
<sequence>MLIGIDITDLDKVNRISKKHSLHKIFTEKEIKLVESCKNKDRALEILAGRLAIKEAVMKALGTGFSNGVTFQQIETLVGVNGQPVLQLYGKALDLVKKLNYNNYQISISHNKQFAIGVSIFY</sequence>
<feature type="domain" description="4'-phosphopantetheinyl transferase" evidence="9">
    <location>
        <begin position="3"/>
        <end position="108"/>
    </location>
</feature>
<dbReference type="Gene3D" id="3.90.470.20">
    <property type="entry name" value="4'-phosphopantetheinyl transferase domain"/>
    <property type="match status" value="1"/>
</dbReference>
<keyword evidence="5 8" id="KW-0460">Magnesium</keyword>
<accession>A0AB38R459</accession>
<gene>
    <name evidence="8 10" type="primary">acpS</name>
    <name evidence="10" type="ORF">IMI45_06930</name>
</gene>
<proteinExistence type="inferred from homology"/>
<feature type="binding site" evidence="8">
    <location>
        <position position="55"/>
    </location>
    <ligand>
        <name>Mg(2+)</name>
        <dbReference type="ChEBI" id="CHEBI:18420"/>
    </ligand>
</feature>
<evidence type="ECO:0000256" key="8">
    <source>
        <dbReference type="HAMAP-Rule" id="MF_00101"/>
    </source>
</evidence>
<dbReference type="SUPFAM" id="SSF56214">
    <property type="entry name" value="4'-phosphopantetheinyl transferase"/>
    <property type="match status" value="1"/>
</dbReference>
<dbReference type="Pfam" id="PF01648">
    <property type="entry name" value="ACPS"/>
    <property type="match status" value="1"/>
</dbReference>
<evidence type="ECO:0000256" key="7">
    <source>
        <dbReference type="ARBA" id="ARBA00023160"/>
    </source>
</evidence>
<keyword evidence="7 8" id="KW-0275">Fatty acid biosynthesis</keyword>
<dbReference type="Proteomes" id="UP001058458">
    <property type="component" value="Chromosome"/>
</dbReference>
<reference evidence="10" key="1">
    <citation type="submission" date="2020-10" db="EMBL/GenBank/DDBJ databases">
        <authorList>
            <person name="Delgado J.A."/>
            <person name="Gonzalez J.M."/>
        </authorList>
    </citation>
    <scope>NUCLEOTIDE SEQUENCE</scope>
    <source>
        <strain evidence="10">23.6</strain>
    </source>
</reference>
<evidence type="ECO:0000256" key="4">
    <source>
        <dbReference type="ARBA" id="ARBA00022832"/>
    </source>
</evidence>
<dbReference type="NCBIfam" id="TIGR00556">
    <property type="entry name" value="pantethn_trn"/>
    <property type="match status" value="1"/>
</dbReference>
<evidence type="ECO:0000256" key="6">
    <source>
        <dbReference type="ARBA" id="ARBA00023098"/>
    </source>
</evidence>
<dbReference type="GO" id="GO:0006633">
    <property type="term" value="P:fatty acid biosynthetic process"/>
    <property type="evidence" value="ECO:0007669"/>
    <property type="project" value="UniProtKB-UniRule"/>
</dbReference>
<evidence type="ECO:0000256" key="5">
    <source>
        <dbReference type="ARBA" id="ARBA00022842"/>
    </source>
</evidence>
<comment type="cofactor">
    <cofactor evidence="8">
        <name>Mg(2+)</name>
        <dbReference type="ChEBI" id="CHEBI:18420"/>
    </cofactor>
</comment>
<dbReference type="NCBIfam" id="TIGR00516">
    <property type="entry name" value="acpS"/>
    <property type="match status" value="1"/>
</dbReference>
<organism evidence="10 11">
    <name type="scientific">Parageobacillus thermoglucosidasius</name>
    <name type="common">Geobacillus thermoglucosidasius</name>
    <dbReference type="NCBI Taxonomy" id="1426"/>
    <lineage>
        <taxon>Bacteria</taxon>
        <taxon>Bacillati</taxon>
        <taxon>Bacillota</taxon>
        <taxon>Bacilli</taxon>
        <taxon>Bacillales</taxon>
        <taxon>Anoxybacillaceae</taxon>
        <taxon>Parageobacillus</taxon>
    </lineage>
</organism>
<evidence type="ECO:0000259" key="9">
    <source>
        <dbReference type="Pfam" id="PF01648"/>
    </source>
</evidence>